<name>A0AAN7T7P0_9PEZI</name>
<keyword evidence="1" id="KW-0732">Signal</keyword>
<protein>
    <submittedName>
        <fullName evidence="2">Uncharacterized protein</fullName>
    </submittedName>
</protein>
<organism evidence="2 3">
    <name type="scientific">Meristemomyces frigidus</name>
    <dbReference type="NCBI Taxonomy" id="1508187"/>
    <lineage>
        <taxon>Eukaryota</taxon>
        <taxon>Fungi</taxon>
        <taxon>Dikarya</taxon>
        <taxon>Ascomycota</taxon>
        <taxon>Pezizomycotina</taxon>
        <taxon>Dothideomycetes</taxon>
        <taxon>Dothideomycetidae</taxon>
        <taxon>Mycosphaerellales</taxon>
        <taxon>Teratosphaeriaceae</taxon>
        <taxon>Meristemomyces</taxon>
    </lineage>
</organism>
<evidence type="ECO:0000313" key="2">
    <source>
        <dbReference type="EMBL" id="KAK5105793.1"/>
    </source>
</evidence>
<reference evidence="2" key="1">
    <citation type="submission" date="2023-08" db="EMBL/GenBank/DDBJ databases">
        <title>Black Yeasts Isolated from many extreme environments.</title>
        <authorList>
            <person name="Coleine C."/>
            <person name="Stajich J.E."/>
            <person name="Selbmann L."/>
        </authorList>
    </citation>
    <scope>NUCLEOTIDE SEQUENCE</scope>
    <source>
        <strain evidence="2">CCFEE 5401</strain>
    </source>
</reference>
<dbReference type="AlphaFoldDB" id="A0AAN7T7P0"/>
<evidence type="ECO:0000313" key="3">
    <source>
        <dbReference type="Proteomes" id="UP001310890"/>
    </source>
</evidence>
<dbReference type="EMBL" id="JAVRRL010000154">
    <property type="protein sequence ID" value="KAK5105793.1"/>
    <property type="molecule type" value="Genomic_DNA"/>
</dbReference>
<dbReference type="Proteomes" id="UP001310890">
    <property type="component" value="Unassembled WGS sequence"/>
</dbReference>
<gene>
    <name evidence="2" type="ORF">LTR62_002155</name>
</gene>
<feature type="chain" id="PRO_5042924283" evidence="1">
    <location>
        <begin position="19"/>
        <end position="210"/>
    </location>
</feature>
<sequence>MHFTLATAAAILLTLASAAPNGAYSKTTSSLATFDDLTTLPGAPELTPVPNGYDGLTWNSLDVLQAGVAGIATGLTPQSGNQVAANGVTDQLTKGGVYIAADTVKSFDLSYLYFGCVVNTVESVASVPVACTVAFTAFQVGNSEAVATVNMQFNPTNAVVSKMTKADFSGQWFSDFSNLERVEIAVVESASTATLTGLLIDNVAYKTYSS</sequence>
<evidence type="ECO:0000256" key="1">
    <source>
        <dbReference type="SAM" id="SignalP"/>
    </source>
</evidence>
<comment type="caution">
    <text evidence="2">The sequence shown here is derived from an EMBL/GenBank/DDBJ whole genome shotgun (WGS) entry which is preliminary data.</text>
</comment>
<feature type="signal peptide" evidence="1">
    <location>
        <begin position="1"/>
        <end position="18"/>
    </location>
</feature>
<proteinExistence type="predicted"/>
<accession>A0AAN7T7P0</accession>